<feature type="compositionally biased region" description="Polar residues" evidence="1">
    <location>
        <begin position="310"/>
        <end position="326"/>
    </location>
</feature>
<feature type="compositionally biased region" description="Low complexity" evidence="1">
    <location>
        <begin position="53"/>
        <end position="64"/>
    </location>
</feature>
<feature type="compositionally biased region" description="Low complexity" evidence="1">
    <location>
        <begin position="623"/>
        <end position="638"/>
    </location>
</feature>
<feature type="compositionally biased region" description="Low complexity" evidence="1">
    <location>
        <begin position="24"/>
        <end position="43"/>
    </location>
</feature>
<feature type="compositionally biased region" description="Low complexity" evidence="1">
    <location>
        <begin position="1279"/>
        <end position="1289"/>
    </location>
</feature>
<reference evidence="2" key="2">
    <citation type="journal article" date="2022" name="Microbiol. Resour. Announc.">
        <title>Whole-Genome Sequence of Entomortierella parvispora E1425, a Mucoromycotan Fungus Associated with Burkholderiaceae-Related Endosymbiotic Bacteria.</title>
        <authorList>
            <person name="Herlambang A."/>
            <person name="Guo Y."/>
            <person name="Takashima Y."/>
            <person name="Narisawa K."/>
            <person name="Ohta H."/>
            <person name="Nishizawa T."/>
        </authorList>
    </citation>
    <scope>NUCLEOTIDE SEQUENCE</scope>
    <source>
        <strain evidence="2">E1425</strain>
    </source>
</reference>
<feature type="compositionally biased region" description="Polar residues" evidence="1">
    <location>
        <begin position="1589"/>
        <end position="1598"/>
    </location>
</feature>
<feature type="compositionally biased region" description="Polar residues" evidence="1">
    <location>
        <begin position="1144"/>
        <end position="1163"/>
    </location>
</feature>
<sequence>MLTPVPAIFDQSDDSLSLQPFHISSSSPLPSSSSTDTPQPLDPYQHSPSYTYSRATRTASQRSSKLSKTSHHHRHRPSKQFVATTSNAIFGDWDLDLKIEHRTKGRNSSVVGTEAGAVATAGAGGGSGGAGRSGGRGGVRGGGFTIGPGPGIHTGSLGTQPLSSFPSASPSIAAPTSIPGRHPTSSSIPSTQAHNTALNILKGQRSNQSFQNNKMASLPKGSGLTSTALSNNNGQQKHKNSQRNTDNNSNAVAANKTTIMTAASSSPAHKPPAAQKHLQQGRQQQQQPLEQKQQLQIQQPTLPQQQQQQNGLTGESHGTTPASGSAKSGFLRALGKFKNKHMLQKRSSAPPPAHESIDPMASAVDDNRRASYVLPPMQFGESDVPTTTTRAAATTLPDKASSPLRQHYEQQQLQAQPAPTSPTSSGDTFRRTDSMNMDTLDTPASSVQGDMTEKVSNPSSSLRVKFKNRVSNTLASMKSSSNMRDRAKADQQNAASGTAAVGAGEGESSEPSRRFLLGDRRQSAQASLPTQDQQSQEVNATTPPNTLKKRSSRNFWTFPRVRLDTTPTTVTSKQGWEESATVSPTADAYDEDVTMMSPDAGPGENVGPYSQNAFARLHHEQQGLESQQQQQQHQQQEGNRQEDRGEDSDDSIDIIQPADYQDYTQFAELPLKKRKKMERSLAASLAAETSSQNSKRPNSVRASADAMRRFLLLQQQQKDGGEHSLEAGADGSNITGNNSNSNNNKKKKNKKNKGQATEDTLEVVLSREMGPPPVPATNKANKRPQLSTSSLDSTDQIPKRPTTTATQGGGGASDWRRSFLKSLHLGRGLPKKKGGPLIVQEHQSPASSSQVVTTSVEEQGRASRSGSVRSTRSRSLVTATHPALLATTMVPTPRGTGQRRETLEMAMRRRRQSSAARSRIGDTGVPPPLPSELFAMGDNSSTMNITHTFTSFTLELADMHARDVMNNSATPGLFNWKFGPPASLLMNRRQTQTSMSRRITVSSNVMDVDTDQEFKGFDSDGDALSGYTGDADVSMEEIYVRPKTPTSSGPRPVSRADMITRRRLSSIDGDSDAISDLPSLSVRTREFNRSSGGGAIVSPGGPSSSKALRQTGSSFIESVENDARERERERERPKSPPGARRGANSPNLTRKTARMPSSANIATTPRAPLSMEEVVSWKPRNAQSSGPVTASPPRPVVPALDTSKTQKSAHRGASGGLSSSTTLVPSASARTPSTAASSGSQVLTASPTEDRFSLRQTFHQHHLSGSGTSASPLHFRHPSSSQQSSSTHQHSQDPSADTLVSHHKHFSSASNASTLASPYHHAGGSSSGGHHAIATAMAAMHAEQELQRQRQQLFLVQKQGSGSGSSSRVAEFDPSVEFPPVTPVDLKAMDFETLLATAERDHLQGWEDLKQQKKNLPSVLSRATVAPAPAPVSPPLSKSASPPNSKSSRANLQPLKIITHHSPPGLGPSNTTAERQGAQSRNAVAFDLSPSDDGTASGLGGTTGTGTGSDRSGNMRSKRVMKKKMSVIRLTGNGNIQGRRDDDGVIRVSMSSTNYSRQPQQQPPPTTSASHHSSNQSSPGGAFSPSGRYHQQQQDWRQ</sequence>
<feature type="compositionally biased region" description="Polar residues" evidence="1">
    <location>
        <begin position="1101"/>
        <end position="1116"/>
    </location>
</feature>
<evidence type="ECO:0000313" key="2">
    <source>
        <dbReference type="EMBL" id="GJJ72301.1"/>
    </source>
</evidence>
<reference evidence="2" key="1">
    <citation type="submission" date="2021-11" db="EMBL/GenBank/DDBJ databases">
        <authorList>
            <person name="Herlambang A."/>
            <person name="Guo Y."/>
            <person name="Takashima Y."/>
            <person name="Nishizawa T."/>
        </authorList>
    </citation>
    <scope>NUCLEOTIDE SEQUENCE</scope>
    <source>
        <strain evidence="2">E1425</strain>
    </source>
</reference>
<feature type="region of interest" description="Disordered" evidence="1">
    <location>
        <begin position="683"/>
        <end position="702"/>
    </location>
</feature>
<keyword evidence="3" id="KW-1185">Reference proteome</keyword>
<feature type="region of interest" description="Disordered" evidence="1">
    <location>
        <begin position="19"/>
        <end position="83"/>
    </location>
</feature>
<feature type="region of interest" description="Disordered" evidence="1">
    <location>
        <begin position="121"/>
        <end position="191"/>
    </location>
</feature>
<feature type="compositionally biased region" description="Basic residues" evidence="1">
    <location>
        <begin position="1516"/>
        <end position="1526"/>
    </location>
</feature>
<feature type="compositionally biased region" description="Basic residues" evidence="1">
    <location>
        <begin position="68"/>
        <end position="78"/>
    </location>
</feature>
<feature type="region of interest" description="Disordered" evidence="1">
    <location>
        <begin position="717"/>
        <end position="879"/>
    </location>
</feature>
<accession>A0A9P3H909</accession>
<feature type="compositionally biased region" description="Gly residues" evidence="1">
    <location>
        <begin position="122"/>
        <end position="152"/>
    </location>
</feature>
<feature type="region of interest" description="Disordered" evidence="1">
    <location>
        <begin position="397"/>
        <end position="659"/>
    </location>
</feature>
<feature type="compositionally biased region" description="Low complexity" evidence="1">
    <location>
        <begin position="262"/>
        <end position="309"/>
    </location>
</feature>
<feature type="compositionally biased region" description="Low complexity" evidence="1">
    <location>
        <begin position="1066"/>
        <end position="1076"/>
    </location>
</feature>
<name>A0A9P3H909_9FUNG</name>
<feature type="region of interest" description="Disordered" evidence="1">
    <location>
        <begin position="1426"/>
        <end position="1598"/>
    </location>
</feature>
<feature type="compositionally biased region" description="Polar residues" evidence="1">
    <location>
        <begin position="434"/>
        <end position="462"/>
    </location>
</feature>
<feature type="compositionally biased region" description="Basic residues" evidence="1">
    <location>
        <begin position="744"/>
        <end position="753"/>
    </location>
</feature>
<evidence type="ECO:0000256" key="1">
    <source>
        <dbReference type="SAM" id="MobiDB-lite"/>
    </source>
</evidence>
<feature type="compositionally biased region" description="Low complexity" evidence="1">
    <location>
        <begin position="153"/>
        <end position="179"/>
    </location>
</feature>
<feature type="compositionally biased region" description="Low complexity" evidence="1">
    <location>
        <begin position="1216"/>
        <end position="1240"/>
    </location>
</feature>
<feature type="region of interest" description="Disordered" evidence="1">
    <location>
        <begin position="1259"/>
        <end position="1311"/>
    </location>
</feature>
<dbReference type="OrthoDB" id="2444153at2759"/>
<feature type="compositionally biased region" description="Polar residues" evidence="1">
    <location>
        <begin position="223"/>
        <end position="235"/>
    </location>
</feature>
<feature type="compositionally biased region" description="Polar residues" evidence="1">
    <location>
        <begin position="692"/>
        <end position="701"/>
    </location>
</feature>
<feature type="compositionally biased region" description="Gly residues" evidence="1">
    <location>
        <begin position="1497"/>
        <end position="1507"/>
    </location>
</feature>
<feature type="compositionally biased region" description="Polar residues" evidence="1">
    <location>
        <begin position="784"/>
        <end position="796"/>
    </location>
</feature>
<organism evidence="2 3">
    <name type="scientific">Entomortierella parvispora</name>
    <dbReference type="NCBI Taxonomy" id="205924"/>
    <lineage>
        <taxon>Eukaryota</taxon>
        <taxon>Fungi</taxon>
        <taxon>Fungi incertae sedis</taxon>
        <taxon>Mucoromycota</taxon>
        <taxon>Mortierellomycotina</taxon>
        <taxon>Mortierellomycetes</taxon>
        <taxon>Mortierellales</taxon>
        <taxon>Mortierellaceae</taxon>
        <taxon>Entomortierella</taxon>
    </lineage>
</organism>
<protein>
    <submittedName>
        <fullName evidence="2">Uncharacterized protein</fullName>
    </submittedName>
</protein>
<feature type="region of interest" description="Disordered" evidence="1">
    <location>
        <begin position="907"/>
        <end position="929"/>
    </location>
</feature>
<feature type="region of interest" description="Disordered" evidence="1">
    <location>
        <begin position="262"/>
        <end position="327"/>
    </location>
</feature>
<feature type="compositionally biased region" description="Low complexity" evidence="1">
    <location>
        <begin position="847"/>
        <end position="879"/>
    </location>
</feature>
<feature type="compositionally biased region" description="Basic and acidic residues" evidence="1">
    <location>
        <begin position="1121"/>
        <end position="1134"/>
    </location>
</feature>
<feature type="compositionally biased region" description="Polar residues" evidence="1">
    <location>
        <begin position="469"/>
        <end position="482"/>
    </location>
</feature>
<feature type="compositionally biased region" description="Basic and acidic residues" evidence="1">
    <location>
        <begin position="510"/>
        <end position="522"/>
    </location>
</feature>
<proteinExistence type="predicted"/>
<feature type="compositionally biased region" description="Polar residues" evidence="1">
    <location>
        <begin position="1468"/>
        <end position="1482"/>
    </location>
</feature>
<gene>
    <name evidence="2" type="ORF">EMPS_04658</name>
</gene>
<feature type="compositionally biased region" description="Low complexity" evidence="1">
    <location>
        <begin position="1435"/>
        <end position="1451"/>
    </location>
</feature>
<dbReference type="Proteomes" id="UP000827284">
    <property type="component" value="Unassembled WGS sequence"/>
</dbReference>
<feature type="region of interest" description="Disordered" evidence="1">
    <location>
        <begin position="1039"/>
        <end position="1247"/>
    </location>
</feature>
<feature type="compositionally biased region" description="Polar residues" evidence="1">
    <location>
        <begin position="409"/>
        <end position="427"/>
    </location>
</feature>
<feature type="compositionally biased region" description="Polar residues" evidence="1">
    <location>
        <begin position="523"/>
        <end position="545"/>
    </location>
</feature>
<dbReference type="EMBL" id="BQFW01000006">
    <property type="protein sequence ID" value="GJJ72301.1"/>
    <property type="molecule type" value="Genomic_DNA"/>
</dbReference>
<feature type="region of interest" description="Disordered" evidence="1">
    <location>
        <begin position="212"/>
        <end position="249"/>
    </location>
</feature>
<feature type="compositionally biased region" description="Polar residues" evidence="1">
    <location>
        <begin position="565"/>
        <end position="584"/>
    </location>
</feature>
<evidence type="ECO:0000313" key="3">
    <source>
        <dbReference type="Proteomes" id="UP000827284"/>
    </source>
</evidence>
<feature type="compositionally biased region" description="Low complexity" evidence="1">
    <location>
        <begin position="1567"/>
        <end position="1578"/>
    </location>
</feature>
<comment type="caution">
    <text evidence="2">The sequence shown here is derived from an EMBL/GenBank/DDBJ whole genome shotgun (WGS) entry which is preliminary data.</text>
</comment>